<proteinExistence type="predicted"/>
<name>A0A7J7NML8_9MAGN</name>
<evidence type="ECO:0000313" key="1">
    <source>
        <dbReference type="EMBL" id="KAF6168270.1"/>
    </source>
</evidence>
<protein>
    <submittedName>
        <fullName evidence="1">Uncharacterized protein</fullName>
    </submittedName>
</protein>
<keyword evidence="2" id="KW-1185">Reference proteome</keyword>
<dbReference type="Proteomes" id="UP000541444">
    <property type="component" value="Unassembled WGS sequence"/>
</dbReference>
<comment type="caution">
    <text evidence="1">The sequence shown here is derived from an EMBL/GenBank/DDBJ whole genome shotgun (WGS) entry which is preliminary data.</text>
</comment>
<dbReference type="EMBL" id="JACGCM010000699">
    <property type="protein sequence ID" value="KAF6168270.1"/>
    <property type="molecule type" value="Genomic_DNA"/>
</dbReference>
<sequence>MLYILNCEACLSEAKSGATLLPSQRLVGHINHNCFELLHSLLLQHAFFSSLEEFFVHQILRAITRESVLFHSGTH</sequence>
<dbReference type="AlphaFoldDB" id="A0A7J7NML8"/>
<evidence type="ECO:0000313" key="2">
    <source>
        <dbReference type="Proteomes" id="UP000541444"/>
    </source>
</evidence>
<accession>A0A7J7NML8</accession>
<gene>
    <name evidence="1" type="ORF">GIB67_021946</name>
</gene>
<organism evidence="1 2">
    <name type="scientific">Kingdonia uniflora</name>
    <dbReference type="NCBI Taxonomy" id="39325"/>
    <lineage>
        <taxon>Eukaryota</taxon>
        <taxon>Viridiplantae</taxon>
        <taxon>Streptophyta</taxon>
        <taxon>Embryophyta</taxon>
        <taxon>Tracheophyta</taxon>
        <taxon>Spermatophyta</taxon>
        <taxon>Magnoliopsida</taxon>
        <taxon>Ranunculales</taxon>
        <taxon>Circaeasteraceae</taxon>
        <taxon>Kingdonia</taxon>
    </lineage>
</organism>
<reference evidence="1 2" key="1">
    <citation type="journal article" date="2020" name="IScience">
        <title>Genome Sequencing of the Endangered Kingdonia uniflora (Circaeasteraceae, Ranunculales) Reveals Potential Mechanisms of Evolutionary Specialization.</title>
        <authorList>
            <person name="Sun Y."/>
            <person name="Deng T."/>
            <person name="Zhang A."/>
            <person name="Moore M.J."/>
            <person name="Landis J.B."/>
            <person name="Lin N."/>
            <person name="Zhang H."/>
            <person name="Zhang X."/>
            <person name="Huang J."/>
            <person name="Zhang X."/>
            <person name="Sun H."/>
            <person name="Wang H."/>
        </authorList>
    </citation>
    <scope>NUCLEOTIDE SEQUENCE [LARGE SCALE GENOMIC DNA]</scope>
    <source>
        <strain evidence="1">TB1705</strain>
        <tissue evidence="1">Leaf</tissue>
    </source>
</reference>